<feature type="compositionally biased region" description="Basic and acidic residues" evidence="3">
    <location>
        <begin position="135"/>
        <end position="152"/>
    </location>
</feature>
<dbReference type="SMART" id="SM00862">
    <property type="entry name" value="Trans_reg_C"/>
    <property type="match status" value="1"/>
</dbReference>
<dbReference type="InterPro" id="IPR001867">
    <property type="entry name" value="OmpR/PhoB-type_DNA-bd"/>
</dbReference>
<evidence type="ECO:0000259" key="4">
    <source>
        <dbReference type="PROSITE" id="PS51755"/>
    </source>
</evidence>
<dbReference type="Gene3D" id="3.40.50.300">
    <property type="entry name" value="P-loop containing nucleotide triphosphate hydrolases"/>
    <property type="match status" value="1"/>
</dbReference>
<keyword evidence="1 2" id="KW-0238">DNA-binding</keyword>
<dbReference type="PROSITE" id="PS51755">
    <property type="entry name" value="OMPR_PHOB"/>
    <property type="match status" value="1"/>
</dbReference>
<dbReference type="EMBL" id="CABVPX010000007">
    <property type="protein sequence ID" value="VWB51027.1"/>
    <property type="molecule type" value="Genomic_DNA"/>
</dbReference>
<proteinExistence type="predicted"/>
<evidence type="ECO:0000313" key="5">
    <source>
        <dbReference type="EMBL" id="VWB51027.1"/>
    </source>
</evidence>
<evidence type="ECO:0000256" key="1">
    <source>
        <dbReference type="ARBA" id="ARBA00023125"/>
    </source>
</evidence>
<dbReference type="CDD" id="cd00383">
    <property type="entry name" value="trans_reg_C"/>
    <property type="match status" value="1"/>
</dbReference>
<evidence type="ECO:0000256" key="3">
    <source>
        <dbReference type="SAM" id="MobiDB-lite"/>
    </source>
</evidence>
<dbReference type="PRINTS" id="PR00364">
    <property type="entry name" value="DISEASERSIST"/>
</dbReference>
<dbReference type="RefSeq" id="WP_174992405.1">
    <property type="nucleotide sequence ID" value="NZ_CABVPX010000007.1"/>
</dbReference>
<reference evidence="5 6" key="1">
    <citation type="submission" date="2019-09" db="EMBL/GenBank/DDBJ databases">
        <authorList>
            <person name="Depoorter E."/>
        </authorList>
    </citation>
    <scope>NUCLEOTIDE SEQUENCE [LARGE SCALE GENOMIC DNA]</scope>
    <source>
        <strain evidence="5">LMG 24066</strain>
    </source>
</reference>
<comment type="caution">
    <text evidence="5">The sequence shown here is derived from an EMBL/GenBank/DDBJ whole genome shotgun (WGS) entry which is preliminary data.</text>
</comment>
<dbReference type="PANTHER" id="PTHR47691">
    <property type="entry name" value="REGULATOR-RELATED"/>
    <property type="match status" value="1"/>
</dbReference>
<sequence length="992" mass="106593">MKKRSSPPASAAHVTLFGRFALDRDARVLYAEGSALPVNERAMAVLITLVDAAGKIVSIEQFQQRLRPASSVMAHSVHALVSQLRRALGDDRGMIETVPRRGYRFAAEWYDIRDRLGTADNEPPAADADADADTEPDRQQAGDRDAWPDRGPDLEGARKLLIGRDAELSELSMRIAQHRLVTLMGAHGNGKTRLAHETALRVAALFPDGIVRVELAGLTLPEGVPDAIAAQLPPHPHVKPAAQGLDGLIARLAGRRMLLIVDDCDPLSHEVGVLIDALLTATDVCVIVCAEAPLFIAGEYVLPLAPLRFALRPTNDVTPVMPDAPPSDACQLLAAQLDACGARFASDAAGTASNDTPAAHVQRHLESICRALSGNPLALDLAARQIAGASRGRTTPAEAVAAWDARWRRYILQRTGGHELALPPAALVPTVVAHAYHALDAGAQHVLRCASLFAAWFDVADVHAVSAEGDATRAPDDASAMQAIVSTLIDAGLLIEHASSDARRLFQVPAAVRRFTLGVPAHRPDQARAAARHAQRIAERLDAAGHRAGEPASRAPALADVRRAVGWSIEARHFHTAARLLRHSGSLWAAAHLTGEWTVWTGRVLDHDLSRSILKVRDLMQLQLTLAQAMQQATPAPLPADTIAAWWRVYELATACADDASRLHALSVLLLRTLEAGFSDDSPELLMRVRARIAQECEVSSSHRSFALLRGALLTLDGRHDEAIALLSPHDEPVREADCDADEAADAVDAVDAADAADAAEAAEAGAPDTCRPDYITSVADNALTISLWLTGAQAIAHPTLLHALQGARQQSDPLSRCAAAMMACVLFLLEGDAPRVAQQARLLVDVAQRNGLPGWRNIGRHFLMWVDATDETHEETGKLIQLALRNLARGHVSIIDLAILDRFAGAVLQLAGGPALNRLFEQTTANLPASGRRWLLPEALRVHAVVRHRAGVPADDVRALLDQATHEARRQRASLLERRISATVEQIVPSR</sequence>
<dbReference type="InterPro" id="IPR036388">
    <property type="entry name" value="WH-like_DNA-bd_sf"/>
</dbReference>
<dbReference type="GO" id="GO:0000160">
    <property type="term" value="P:phosphorelay signal transduction system"/>
    <property type="evidence" value="ECO:0007669"/>
    <property type="project" value="InterPro"/>
</dbReference>
<organism evidence="5 6">
    <name type="scientific">Burkholderia arboris</name>
    <dbReference type="NCBI Taxonomy" id="488730"/>
    <lineage>
        <taxon>Bacteria</taxon>
        <taxon>Pseudomonadati</taxon>
        <taxon>Pseudomonadota</taxon>
        <taxon>Betaproteobacteria</taxon>
        <taxon>Burkholderiales</taxon>
        <taxon>Burkholderiaceae</taxon>
        <taxon>Burkholderia</taxon>
        <taxon>Burkholderia cepacia complex</taxon>
    </lineage>
</organism>
<accession>A0A9Q9SGZ9</accession>
<dbReference type="SUPFAM" id="SSF46894">
    <property type="entry name" value="C-terminal effector domain of the bipartite response regulators"/>
    <property type="match status" value="1"/>
</dbReference>
<dbReference type="InterPro" id="IPR016032">
    <property type="entry name" value="Sig_transdc_resp-reg_C-effctor"/>
</dbReference>
<dbReference type="PANTHER" id="PTHR47691:SF3">
    <property type="entry name" value="HTH-TYPE TRANSCRIPTIONAL REGULATOR RV0890C-RELATED"/>
    <property type="match status" value="1"/>
</dbReference>
<dbReference type="InterPro" id="IPR027417">
    <property type="entry name" value="P-loop_NTPase"/>
</dbReference>
<evidence type="ECO:0000313" key="6">
    <source>
        <dbReference type="Proteomes" id="UP000494172"/>
    </source>
</evidence>
<dbReference type="Pfam" id="PF00486">
    <property type="entry name" value="Trans_reg_C"/>
    <property type="match status" value="1"/>
</dbReference>
<dbReference type="Gene3D" id="1.10.10.10">
    <property type="entry name" value="Winged helix-like DNA-binding domain superfamily/Winged helix DNA-binding domain"/>
    <property type="match status" value="1"/>
</dbReference>
<protein>
    <submittedName>
        <fullName evidence="5">Winged helix family transcriptional regulator</fullName>
    </submittedName>
</protein>
<feature type="DNA-binding region" description="OmpR/PhoB-type" evidence="2">
    <location>
        <begin position="12"/>
        <end position="107"/>
    </location>
</feature>
<name>A0A9Q9SGZ9_9BURK</name>
<dbReference type="Proteomes" id="UP000494172">
    <property type="component" value="Unassembled WGS sequence"/>
</dbReference>
<dbReference type="GO" id="GO:0003677">
    <property type="term" value="F:DNA binding"/>
    <property type="evidence" value="ECO:0007669"/>
    <property type="project" value="UniProtKB-UniRule"/>
</dbReference>
<feature type="region of interest" description="Disordered" evidence="3">
    <location>
        <begin position="117"/>
        <end position="152"/>
    </location>
</feature>
<evidence type="ECO:0000256" key="2">
    <source>
        <dbReference type="PROSITE-ProRule" id="PRU01091"/>
    </source>
</evidence>
<feature type="compositionally biased region" description="Low complexity" evidence="3">
    <location>
        <begin position="118"/>
        <end position="127"/>
    </location>
</feature>
<gene>
    <name evidence="5" type="ORF">BAR24066_02324</name>
</gene>
<dbReference type="GO" id="GO:0006355">
    <property type="term" value="P:regulation of DNA-templated transcription"/>
    <property type="evidence" value="ECO:0007669"/>
    <property type="project" value="InterPro"/>
</dbReference>
<dbReference type="AlphaFoldDB" id="A0A9Q9SGZ9"/>
<feature type="domain" description="OmpR/PhoB-type" evidence="4">
    <location>
        <begin position="12"/>
        <end position="107"/>
    </location>
</feature>
<dbReference type="SUPFAM" id="SSF52540">
    <property type="entry name" value="P-loop containing nucleoside triphosphate hydrolases"/>
    <property type="match status" value="1"/>
</dbReference>